<accession>A0A2V5I1G2</accession>
<evidence type="ECO:0000313" key="3">
    <source>
        <dbReference type="Proteomes" id="UP000249829"/>
    </source>
</evidence>
<protein>
    <submittedName>
        <fullName evidence="2">Uncharacterized protein</fullName>
    </submittedName>
</protein>
<sequence>MFATRPVAFRAFAQQCPRSTLSSNFQTSSPVWRFFSYSAPRAKAAVKAKKPAAPQPKVQEPAEDTLRFAGRRPAGSGRLAAKVAKEPKGELMLFQAPSHRSYVLGAYGVTAFCFAYSVYNSNITFRDPIAPLPMWQKVTFGSICVMMSVMGTVFMAKTNKLIRTVKAVNKNGEAYIRFTVRSIIPFRKPYEFDALPRQVAFARRLVISPDAASKRSTIQQSAEVSFFRQPLKKMSMLFYKTFRSVRQLFTGEDFILIEVDGQKGEFRMDSAGYVSQDFLSVGNPVTVRR</sequence>
<evidence type="ECO:0000256" key="1">
    <source>
        <dbReference type="SAM" id="Phobius"/>
    </source>
</evidence>
<organism evidence="2 3">
    <name type="scientific">Aspergillus violaceofuscus (strain CBS 115571)</name>
    <dbReference type="NCBI Taxonomy" id="1450538"/>
    <lineage>
        <taxon>Eukaryota</taxon>
        <taxon>Fungi</taxon>
        <taxon>Dikarya</taxon>
        <taxon>Ascomycota</taxon>
        <taxon>Pezizomycotina</taxon>
        <taxon>Eurotiomycetes</taxon>
        <taxon>Eurotiomycetidae</taxon>
        <taxon>Eurotiales</taxon>
        <taxon>Aspergillaceae</taxon>
        <taxon>Aspergillus</taxon>
    </lineage>
</organism>
<dbReference type="EMBL" id="KZ825241">
    <property type="protein sequence ID" value="PYI13496.1"/>
    <property type="molecule type" value="Genomic_DNA"/>
</dbReference>
<keyword evidence="1" id="KW-0812">Transmembrane</keyword>
<reference evidence="2 3" key="1">
    <citation type="submission" date="2018-02" db="EMBL/GenBank/DDBJ databases">
        <title>The genomes of Aspergillus section Nigri reveals drivers in fungal speciation.</title>
        <authorList>
            <consortium name="DOE Joint Genome Institute"/>
            <person name="Vesth T.C."/>
            <person name="Nybo J."/>
            <person name="Theobald S."/>
            <person name="Brandl J."/>
            <person name="Frisvad J.C."/>
            <person name="Nielsen K.F."/>
            <person name="Lyhne E.K."/>
            <person name="Kogle M.E."/>
            <person name="Kuo A."/>
            <person name="Riley R."/>
            <person name="Clum A."/>
            <person name="Nolan M."/>
            <person name="Lipzen A."/>
            <person name="Salamov A."/>
            <person name="Henrissat B."/>
            <person name="Wiebenga A."/>
            <person name="De vries R.P."/>
            <person name="Grigoriev I.V."/>
            <person name="Mortensen U.H."/>
            <person name="Andersen M.R."/>
            <person name="Baker S.E."/>
        </authorList>
    </citation>
    <scope>NUCLEOTIDE SEQUENCE [LARGE SCALE GENOMIC DNA]</scope>
    <source>
        <strain evidence="2 3">CBS 115571</strain>
    </source>
</reference>
<keyword evidence="1" id="KW-1133">Transmembrane helix</keyword>
<dbReference type="AlphaFoldDB" id="A0A2V5I1G2"/>
<keyword evidence="3" id="KW-1185">Reference proteome</keyword>
<dbReference type="OMA" id="FYFGCWS"/>
<keyword evidence="1" id="KW-0472">Membrane</keyword>
<evidence type="ECO:0000313" key="2">
    <source>
        <dbReference type="EMBL" id="PYI13496.1"/>
    </source>
</evidence>
<gene>
    <name evidence="2" type="ORF">BO99DRAFT_407457</name>
</gene>
<proteinExistence type="predicted"/>
<feature type="transmembrane region" description="Helical" evidence="1">
    <location>
        <begin position="101"/>
        <end position="119"/>
    </location>
</feature>
<dbReference type="STRING" id="1450538.A0A2V5I1G2"/>
<dbReference type="Proteomes" id="UP000249829">
    <property type="component" value="Unassembled WGS sequence"/>
</dbReference>
<feature type="transmembrane region" description="Helical" evidence="1">
    <location>
        <begin position="139"/>
        <end position="156"/>
    </location>
</feature>
<name>A0A2V5I1G2_ASPV1</name>